<keyword evidence="6" id="KW-1185">Reference proteome</keyword>
<dbReference type="PROSITE" id="PS51387">
    <property type="entry name" value="FAD_PCMH"/>
    <property type="match status" value="1"/>
</dbReference>
<keyword evidence="2" id="KW-0274">FAD</keyword>
<dbReference type="GO" id="GO:0071949">
    <property type="term" value="F:FAD binding"/>
    <property type="evidence" value="ECO:0007669"/>
    <property type="project" value="InterPro"/>
</dbReference>
<dbReference type="InterPro" id="IPR005107">
    <property type="entry name" value="CO_DH_flav_C"/>
</dbReference>
<protein>
    <recommendedName>
        <fullName evidence="4">FAD-binding PCMH-type domain-containing protein</fullName>
    </recommendedName>
</protein>
<evidence type="ECO:0000256" key="1">
    <source>
        <dbReference type="ARBA" id="ARBA00022630"/>
    </source>
</evidence>
<sequence>MNVADLDYAAPTTLDDALDLLTRWDGRARVLAGGMSLLPALHLGTETPGAVVSLGRIDQLTHIDDEGTHLRIGARVTQRTLATDARIEARCPVLARAARGLADVQVRNRGTLGGSLANAHPGAEAATVLCAVGADVVVRGPDGERTLPVADLVLGAGRTALAPTEILTAVLVPHQPVDARAAYLRFSRIQGNYSTVNAAALVDGESVRVAIGGATPRPVVLEGPVPRDDAALAELGTRAAAACTAAYDDHMATAAYRRALAATLTRRVVLAAHEGA</sequence>
<dbReference type="Gene3D" id="3.30.43.10">
    <property type="entry name" value="Uridine Diphospho-n-acetylenolpyruvylglucosamine Reductase, domain 2"/>
    <property type="match status" value="1"/>
</dbReference>
<keyword evidence="3" id="KW-0560">Oxidoreductase</keyword>
<dbReference type="Proteomes" id="UP000505377">
    <property type="component" value="Chromosome"/>
</dbReference>
<dbReference type="RefSeq" id="WP_172163426.1">
    <property type="nucleotide sequence ID" value="NZ_CP053564.1"/>
</dbReference>
<dbReference type="PANTHER" id="PTHR42659">
    <property type="entry name" value="XANTHINE DEHYDROGENASE SUBUNIT C-RELATED"/>
    <property type="match status" value="1"/>
</dbReference>
<dbReference type="Gene3D" id="3.30.390.50">
    <property type="entry name" value="CO dehydrogenase flavoprotein, C-terminal domain"/>
    <property type="match status" value="1"/>
</dbReference>
<name>A0A6M6JQM0_9PSEU</name>
<gene>
    <name evidence="5" type="ORF">HOP40_26565</name>
</gene>
<dbReference type="PANTHER" id="PTHR42659:SF2">
    <property type="entry name" value="XANTHINE DEHYDROGENASE SUBUNIT C-RELATED"/>
    <property type="match status" value="1"/>
</dbReference>
<accession>A0A6M6JQM0</accession>
<evidence type="ECO:0000259" key="4">
    <source>
        <dbReference type="PROSITE" id="PS51387"/>
    </source>
</evidence>
<reference evidence="5 6" key="1">
    <citation type="submission" date="2020-05" db="EMBL/GenBank/DDBJ databases">
        <authorList>
            <person name="Mo P."/>
        </authorList>
    </citation>
    <scope>NUCLEOTIDE SEQUENCE [LARGE SCALE GENOMIC DNA]</scope>
    <source>
        <strain evidence="5 6">Gen01</strain>
    </source>
</reference>
<dbReference type="InterPro" id="IPR016166">
    <property type="entry name" value="FAD-bd_PCMH"/>
</dbReference>
<proteinExistence type="predicted"/>
<dbReference type="AlphaFoldDB" id="A0A6M6JQM0"/>
<keyword evidence="1" id="KW-0285">Flavoprotein</keyword>
<dbReference type="Pfam" id="PF03450">
    <property type="entry name" value="CO_deh_flav_C"/>
    <property type="match status" value="1"/>
</dbReference>
<feature type="domain" description="FAD-binding PCMH-type" evidence="4">
    <location>
        <begin position="1"/>
        <end position="177"/>
    </location>
</feature>
<organism evidence="5 6">
    <name type="scientific">Pseudonocardia broussonetiae</name>
    <dbReference type="NCBI Taxonomy" id="2736640"/>
    <lineage>
        <taxon>Bacteria</taxon>
        <taxon>Bacillati</taxon>
        <taxon>Actinomycetota</taxon>
        <taxon>Actinomycetes</taxon>
        <taxon>Pseudonocardiales</taxon>
        <taxon>Pseudonocardiaceae</taxon>
        <taxon>Pseudonocardia</taxon>
    </lineage>
</organism>
<dbReference type="Pfam" id="PF00941">
    <property type="entry name" value="FAD_binding_5"/>
    <property type="match status" value="1"/>
</dbReference>
<evidence type="ECO:0000256" key="3">
    <source>
        <dbReference type="ARBA" id="ARBA00023002"/>
    </source>
</evidence>
<dbReference type="SMART" id="SM01092">
    <property type="entry name" value="CO_deh_flav_C"/>
    <property type="match status" value="1"/>
</dbReference>
<dbReference type="InterPro" id="IPR051312">
    <property type="entry name" value="Diverse_Substr_Oxidored"/>
</dbReference>
<dbReference type="InterPro" id="IPR016169">
    <property type="entry name" value="FAD-bd_PCMH_sub2"/>
</dbReference>
<dbReference type="InterPro" id="IPR002346">
    <property type="entry name" value="Mopterin_DH_FAD-bd"/>
</dbReference>
<dbReference type="GO" id="GO:0016491">
    <property type="term" value="F:oxidoreductase activity"/>
    <property type="evidence" value="ECO:0007669"/>
    <property type="project" value="UniProtKB-KW"/>
</dbReference>
<evidence type="ECO:0000256" key="2">
    <source>
        <dbReference type="ARBA" id="ARBA00022827"/>
    </source>
</evidence>
<dbReference type="InterPro" id="IPR036683">
    <property type="entry name" value="CO_DH_flav_C_dom_sf"/>
</dbReference>
<evidence type="ECO:0000313" key="6">
    <source>
        <dbReference type="Proteomes" id="UP000505377"/>
    </source>
</evidence>
<evidence type="ECO:0000313" key="5">
    <source>
        <dbReference type="EMBL" id="QJY48902.1"/>
    </source>
</evidence>
<dbReference type="InterPro" id="IPR016167">
    <property type="entry name" value="FAD-bd_PCMH_sub1"/>
</dbReference>
<dbReference type="EMBL" id="CP053564">
    <property type="protein sequence ID" value="QJY48902.1"/>
    <property type="molecule type" value="Genomic_DNA"/>
</dbReference>
<dbReference type="Gene3D" id="3.30.465.10">
    <property type="match status" value="1"/>
</dbReference>
<dbReference type="KEGG" id="pbro:HOP40_26565"/>
<dbReference type="InterPro" id="IPR036318">
    <property type="entry name" value="FAD-bd_PCMH-like_sf"/>
</dbReference>
<dbReference type="SUPFAM" id="SSF55447">
    <property type="entry name" value="CO dehydrogenase flavoprotein C-terminal domain-like"/>
    <property type="match status" value="1"/>
</dbReference>
<dbReference type="SUPFAM" id="SSF56176">
    <property type="entry name" value="FAD-binding/transporter-associated domain-like"/>
    <property type="match status" value="1"/>
</dbReference>